<reference evidence="1 2" key="1">
    <citation type="journal article" date="2014" name="Proc. Natl. Acad. Sci. U.S.A.">
        <title>Trajectory and genomic determinants of fungal-pathogen speciation and host adaptation.</title>
        <authorList>
            <person name="Hu X."/>
            <person name="Xiao G."/>
            <person name="Zheng P."/>
            <person name="Shang Y."/>
            <person name="Su Y."/>
            <person name="Zhang X."/>
            <person name="Liu X."/>
            <person name="Zhan S."/>
            <person name="St Leger R.J."/>
            <person name="Wang C."/>
        </authorList>
    </citation>
    <scope>NUCLEOTIDE SEQUENCE [LARGE SCALE GENOMIC DNA]</scope>
    <source>
        <strain evidence="1 2">ARSEF 1941</strain>
    </source>
</reference>
<dbReference type="EMBL" id="AZHE01000002">
    <property type="protein sequence ID" value="KHO00448.1"/>
    <property type="molecule type" value="Genomic_DNA"/>
</dbReference>
<sequence length="78" mass="8657">MWCNHACAKNLRAERARLGSHECERAYVVKTEAIPIVFAEASRAKHALVLHDGARCRLVRAACDVPTFPQDTQGLRGI</sequence>
<dbReference type="Proteomes" id="UP000030816">
    <property type="component" value="Unassembled WGS sequence"/>
</dbReference>
<dbReference type="AlphaFoldDB" id="A0A0B2X3W6"/>
<comment type="caution">
    <text evidence="1">The sequence shown here is derived from an EMBL/GenBank/DDBJ whole genome shotgun (WGS) entry which is preliminary data.</text>
</comment>
<accession>A0A0B2X3W6</accession>
<gene>
    <name evidence="1" type="ORF">MAM_01226</name>
</gene>
<dbReference type="GeneID" id="63735681"/>
<name>A0A0B2X3W6_METAS</name>
<evidence type="ECO:0000313" key="1">
    <source>
        <dbReference type="EMBL" id="KHO00448.1"/>
    </source>
</evidence>
<keyword evidence="2" id="KW-1185">Reference proteome</keyword>
<protein>
    <submittedName>
        <fullName evidence="1">Uncharacterized protein</fullName>
    </submittedName>
</protein>
<evidence type="ECO:0000313" key="2">
    <source>
        <dbReference type="Proteomes" id="UP000030816"/>
    </source>
</evidence>
<proteinExistence type="predicted"/>
<organism evidence="1 2">
    <name type="scientific">Metarhizium album (strain ARSEF 1941)</name>
    <dbReference type="NCBI Taxonomy" id="1081103"/>
    <lineage>
        <taxon>Eukaryota</taxon>
        <taxon>Fungi</taxon>
        <taxon>Dikarya</taxon>
        <taxon>Ascomycota</taxon>
        <taxon>Pezizomycotina</taxon>
        <taxon>Sordariomycetes</taxon>
        <taxon>Hypocreomycetidae</taxon>
        <taxon>Hypocreales</taxon>
        <taxon>Clavicipitaceae</taxon>
        <taxon>Metarhizium</taxon>
    </lineage>
</organism>
<dbReference type="HOGENOM" id="CLU_2622523_0_0_1"/>
<dbReference type="RefSeq" id="XP_040681513.1">
    <property type="nucleotide sequence ID" value="XM_040820025.1"/>
</dbReference>